<dbReference type="Proteomes" id="UP000050940">
    <property type="component" value="Unassembled WGS sequence"/>
</dbReference>
<evidence type="ECO:0008006" key="3">
    <source>
        <dbReference type="Google" id="ProtNLM"/>
    </source>
</evidence>
<dbReference type="SUPFAM" id="SSF89807">
    <property type="entry name" value="Dodecin-like"/>
    <property type="match status" value="1"/>
</dbReference>
<dbReference type="InterPro" id="IPR036694">
    <property type="entry name" value="Dodecin-like_sf"/>
</dbReference>
<dbReference type="InterPro" id="IPR025543">
    <property type="entry name" value="Dodecin-like"/>
</dbReference>
<proteinExistence type="predicted"/>
<dbReference type="RefSeq" id="WP_057640896.1">
    <property type="nucleotide sequence ID" value="NZ_LDJP01000048.1"/>
</dbReference>
<dbReference type="STRING" id="659018.ABB34_08475"/>
<reference evidence="1 2" key="1">
    <citation type="submission" date="2015-05" db="EMBL/GenBank/DDBJ databases">
        <title>Genome sequencing and analysis of members of genus Stenotrophomonas.</title>
        <authorList>
            <person name="Patil P.P."/>
            <person name="Midha S."/>
            <person name="Patil P.B."/>
        </authorList>
    </citation>
    <scope>NUCLEOTIDE SEQUENCE [LARGE SCALE GENOMIC DNA]</scope>
    <source>
        <strain evidence="1 2">JCM 16244</strain>
    </source>
</reference>
<dbReference type="PATRIC" id="fig|659018.3.peg.1642"/>
<dbReference type="EMBL" id="LDJP01000048">
    <property type="protein sequence ID" value="KRG84803.1"/>
    <property type="molecule type" value="Genomic_DNA"/>
</dbReference>
<accession>A0A0R0E4F5</accession>
<organism evidence="1 2">
    <name type="scientific">Stenotrophomonas daejeonensis</name>
    <dbReference type="NCBI Taxonomy" id="659018"/>
    <lineage>
        <taxon>Bacteria</taxon>
        <taxon>Pseudomonadati</taxon>
        <taxon>Pseudomonadota</taxon>
        <taxon>Gammaproteobacteria</taxon>
        <taxon>Lysobacterales</taxon>
        <taxon>Lysobacteraceae</taxon>
        <taxon>Stenotrophomonas</taxon>
    </lineage>
</organism>
<dbReference type="AlphaFoldDB" id="A0A0R0E4F5"/>
<evidence type="ECO:0000313" key="1">
    <source>
        <dbReference type="EMBL" id="KRG84803.1"/>
    </source>
</evidence>
<dbReference type="OrthoDB" id="9805449at2"/>
<keyword evidence="2" id="KW-1185">Reference proteome</keyword>
<dbReference type="Pfam" id="PF07311">
    <property type="entry name" value="Dodecin"/>
    <property type="match status" value="1"/>
</dbReference>
<name>A0A0R0E4F5_9GAMM</name>
<gene>
    <name evidence="1" type="ORF">ABB34_08475</name>
</gene>
<protein>
    <recommendedName>
        <fullName evidence="3">Dodecin domain-containing protein</fullName>
    </recommendedName>
</protein>
<sequence>MSVAKIIEVSASSTTSIEDAVRGGLKKVAGTVKGIQGAWVNETKAVTDAQGNVTEWRVNMRVTFLVE</sequence>
<dbReference type="Gene3D" id="3.30.1660.10">
    <property type="entry name" value="Flavin-binding protein dodecin"/>
    <property type="match status" value="1"/>
</dbReference>
<comment type="caution">
    <text evidence="1">The sequence shown here is derived from an EMBL/GenBank/DDBJ whole genome shotgun (WGS) entry which is preliminary data.</text>
</comment>
<evidence type="ECO:0000313" key="2">
    <source>
        <dbReference type="Proteomes" id="UP000050940"/>
    </source>
</evidence>
<dbReference type="InterPro" id="IPR009923">
    <property type="entry name" value="Dodecin"/>
</dbReference>